<comment type="caution">
    <text evidence="6">The sequence shown here is derived from an EMBL/GenBank/DDBJ whole genome shotgun (WGS) entry which is preliminary data.</text>
</comment>
<name>A0A8S1HRB3_9PELO</name>
<evidence type="ECO:0000256" key="3">
    <source>
        <dbReference type="ARBA" id="ARBA00023163"/>
    </source>
</evidence>
<feature type="region of interest" description="Disordered" evidence="4">
    <location>
        <begin position="328"/>
        <end position="372"/>
    </location>
</feature>
<reference evidence="6" key="1">
    <citation type="submission" date="2020-10" db="EMBL/GenBank/DDBJ databases">
        <authorList>
            <person name="Kikuchi T."/>
        </authorList>
    </citation>
    <scope>NUCLEOTIDE SEQUENCE</scope>
    <source>
        <strain evidence="6">NKZ352</strain>
    </source>
</reference>
<dbReference type="EMBL" id="CAJGYM010000078">
    <property type="protein sequence ID" value="CAD6196728.1"/>
    <property type="molecule type" value="Genomic_DNA"/>
</dbReference>
<keyword evidence="3" id="KW-0804">Transcription</keyword>
<dbReference type="InterPro" id="IPR039997">
    <property type="entry name" value="TFE"/>
</dbReference>
<dbReference type="GO" id="GO:0005673">
    <property type="term" value="C:transcription factor TFIIE complex"/>
    <property type="evidence" value="ECO:0007669"/>
    <property type="project" value="TreeGrafter"/>
</dbReference>
<evidence type="ECO:0000313" key="6">
    <source>
        <dbReference type="EMBL" id="CAD6196728.1"/>
    </source>
</evidence>
<sequence>MSTTAPAAPAQPDTTIVDEIPETLNHILLLVVKNFFTNEHFLVVYYIMRAECIREENLRSRLNFDQKQLRQLLANLKGEKLVKERLLSQKNENGRNVSIIFYFINYRAVLNVLRYKIDHMRQKLESREKDDMNQAHYKCNHCSSRYELLDIPRILDPMTGQLRCWRCHNEVTADESVAPSQLTRTAVARFNEQMTPLFARIQELNGVQLAPHLLEPDINKFLEEDVKNQQQQQMDFTSAAPRAQLGGSAHSFAATINYAHGDQITVDLNADINKKQVEEAKEVPLWLQDDAIGGTNGLGEAEFGEKVVKEAEKGGLSLHMLAEIEGVEAEPTSAASNGEPEAKKLKEDEEEEDEDEEEEELVDVGDRKVPLSDVTPEMVENGMNDLQRQAYTDLIQQHMAY</sequence>
<dbReference type="Gene3D" id="3.30.40.10">
    <property type="entry name" value="Zinc/RING finger domain, C3HC4 (zinc finger)"/>
    <property type="match status" value="1"/>
</dbReference>
<comment type="similarity">
    <text evidence="1">Belongs to the TFIIE alpha subunit family.</text>
</comment>
<feature type="domain" description="HTH TFE/IIEalpha-type" evidence="5">
    <location>
        <begin position="24"/>
        <end position="114"/>
    </location>
</feature>
<accession>A0A8S1HRB3</accession>
<organism evidence="6 7">
    <name type="scientific">Caenorhabditis auriculariae</name>
    <dbReference type="NCBI Taxonomy" id="2777116"/>
    <lineage>
        <taxon>Eukaryota</taxon>
        <taxon>Metazoa</taxon>
        <taxon>Ecdysozoa</taxon>
        <taxon>Nematoda</taxon>
        <taxon>Chromadorea</taxon>
        <taxon>Rhabditida</taxon>
        <taxon>Rhabditina</taxon>
        <taxon>Rhabditomorpha</taxon>
        <taxon>Rhabditoidea</taxon>
        <taxon>Rhabditidae</taxon>
        <taxon>Peloderinae</taxon>
        <taxon>Caenorhabditis</taxon>
    </lineage>
</organism>
<dbReference type="GO" id="GO:0006367">
    <property type="term" value="P:transcription initiation at RNA polymerase II promoter"/>
    <property type="evidence" value="ECO:0007669"/>
    <property type="project" value="InterPro"/>
</dbReference>
<dbReference type="InterPro" id="IPR002853">
    <property type="entry name" value="TFIIE_asu"/>
</dbReference>
<dbReference type="InterPro" id="IPR017919">
    <property type="entry name" value="TFIIE/TFIIEa_HTH"/>
</dbReference>
<keyword evidence="7" id="KW-1185">Reference proteome</keyword>
<protein>
    <recommendedName>
        <fullName evidence="5">HTH TFE/IIEalpha-type domain-containing protein</fullName>
    </recommendedName>
</protein>
<dbReference type="PANTHER" id="PTHR13097">
    <property type="entry name" value="TRANSCRIPTION INITIATION FACTOR IIE, ALPHA SUBUNIT"/>
    <property type="match status" value="1"/>
</dbReference>
<dbReference type="Pfam" id="PF11521">
    <property type="entry name" value="TFIIE-A_C"/>
    <property type="match status" value="1"/>
</dbReference>
<dbReference type="AlphaFoldDB" id="A0A8S1HRB3"/>
<feature type="compositionally biased region" description="Acidic residues" evidence="4">
    <location>
        <begin position="348"/>
        <end position="363"/>
    </location>
</feature>
<dbReference type="InterPro" id="IPR021600">
    <property type="entry name" value="TFIIE_asu_C"/>
</dbReference>
<dbReference type="InterPro" id="IPR024550">
    <property type="entry name" value="TFIIEa/SarR/Rpc3_HTH_dom"/>
</dbReference>
<dbReference type="PROSITE" id="PS51344">
    <property type="entry name" value="HTH_TFE_IIE"/>
    <property type="match status" value="1"/>
</dbReference>
<gene>
    <name evidence="6" type="ORF">CAUJ_LOCUS12640</name>
</gene>
<dbReference type="OrthoDB" id="361102at2759"/>
<dbReference type="SMART" id="SM00531">
    <property type="entry name" value="TFIIE"/>
    <property type="match status" value="1"/>
</dbReference>
<evidence type="ECO:0000256" key="4">
    <source>
        <dbReference type="SAM" id="MobiDB-lite"/>
    </source>
</evidence>
<evidence type="ECO:0000256" key="1">
    <source>
        <dbReference type="ARBA" id="ARBA00008947"/>
    </source>
</evidence>
<dbReference type="Proteomes" id="UP000835052">
    <property type="component" value="Unassembled WGS sequence"/>
</dbReference>
<dbReference type="PANTHER" id="PTHR13097:SF7">
    <property type="entry name" value="GENERAL TRANSCRIPTION FACTOR IIE SUBUNIT 1"/>
    <property type="match status" value="1"/>
</dbReference>
<dbReference type="InterPro" id="IPR013083">
    <property type="entry name" value="Znf_RING/FYVE/PHD"/>
</dbReference>
<proteinExistence type="inferred from homology"/>
<evidence type="ECO:0000259" key="5">
    <source>
        <dbReference type="PROSITE" id="PS51344"/>
    </source>
</evidence>
<evidence type="ECO:0000256" key="2">
    <source>
        <dbReference type="ARBA" id="ARBA00023015"/>
    </source>
</evidence>
<keyword evidence="2" id="KW-0805">Transcription regulation</keyword>
<dbReference type="SUPFAM" id="SSF57783">
    <property type="entry name" value="Zinc beta-ribbon"/>
    <property type="match status" value="1"/>
</dbReference>
<dbReference type="Pfam" id="PF02002">
    <property type="entry name" value="TFIIE_alpha"/>
    <property type="match status" value="1"/>
</dbReference>
<evidence type="ECO:0000313" key="7">
    <source>
        <dbReference type="Proteomes" id="UP000835052"/>
    </source>
</evidence>